<comment type="caution">
    <text evidence="1">The sequence shown here is derived from an EMBL/GenBank/DDBJ whole genome shotgun (WGS) entry which is preliminary data.</text>
</comment>
<sequence>MILAYLENSVYGTKTTAHSKSPWTQSTAKQFHLAHQAKYYSQFLKFTVLALSSESLWRQHRRASIRSSTTQILTLRS</sequence>
<dbReference type="Proteomes" id="UP001283361">
    <property type="component" value="Unassembled WGS sequence"/>
</dbReference>
<evidence type="ECO:0000313" key="1">
    <source>
        <dbReference type="EMBL" id="KAK3730418.1"/>
    </source>
</evidence>
<name>A0AAE0Y259_9GAST</name>
<dbReference type="AlphaFoldDB" id="A0AAE0Y259"/>
<keyword evidence="2" id="KW-1185">Reference proteome</keyword>
<evidence type="ECO:0000313" key="2">
    <source>
        <dbReference type="Proteomes" id="UP001283361"/>
    </source>
</evidence>
<protein>
    <submittedName>
        <fullName evidence="1">Uncharacterized protein</fullName>
    </submittedName>
</protein>
<reference evidence="1" key="1">
    <citation type="journal article" date="2023" name="G3 (Bethesda)">
        <title>A reference genome for the long-term kleptoplast-retaining sea slug Elysia crispata morphotype clarki.</title>
        <authorList>
            <person name="Eastman K.E."/>
            <person name="Pendleton A.L."/>
            <person name="Shaikh M.A."/>
            <person name="Suttiyut T."/>
            <person name="Ogas R."/>
            <person name="Tomko P."/>
            <person name="Gavelis G."/>
            <person name="Widhalm J.R."/>
            <person name="Wisecaver J.H."/>
        </authorList>
    </citation>
    <scope>NUCLEOTIDE SEQUENCE</scope>
    <source>
        <strain evidence="1">ECLA1</strain>
    </source>
</reference>
<gene>
    <name evidence="1" type="ORF">RRG08_034740</name>
</gene>
<organism evidence="1 2">
    <name type="scientific">Elysia crispata</name>
    <name type="common">lettuce slug</name>
    <dbReference type="NCBI Taxonomy" id="231223"/>
    <lineage>
        <taxon>Eukaryota</taxon>
        <taxon>Metazoa</taxon>
        <taxon>Spiralia</taxon>
        <taxon>Lophotrochozoa</taxon>
        <taxon>Mollusca</taxon>
        <taxon>Gastropoda</taxon>
        <taxon>Heterobranchia</taxon>
        <taxon>Euthyneura</taxon>
        <taxon>Panpulmonata</taxon>
        <taxon>Sacoglossa</taxon>
        <taxon>Placobranchoidea</taxon>
        <taxon>Plakobranchidae</taxon>
        <taxon>Elysia</taxon>
    </lineage>
</organism>
<accession>A0AAE0Y259</accession>
<proteinExistence type="predicted"/>
<dbReference type="EMBL" id="JAWDGP010007081">
    <property type="protein sequence ID" value="KAK3730418.1"/>
    <property type="molecule type" value="Genomic_DNA"/>
</dbReference>